<dbReference type="Proteomes" id="UP000000321">
    <property type="component" value="Unassembled WGS sequence"/>
</dbReference>
<evidence type="ECO:0000313" key="2">
    <source>
        <dbReference type="EMBL" id="EAS49252.1"/>
    </source>
</evidence>
<organism evidence="2 3">
    <name type="scientific">Aurantimonas manganoxydans (strain ATCC BAA-1229 / DSM 21871 / SI85-9A1)</name>
    <dbReference type="NCBI Taxonomy" id="287752"/>
    <lineage>
        <taxon>Bacteria</taxon>
        <taxon>Pseudomonadati</taxon>
        <taxon>Pseudomonadota</taxon>
        <taxon>Alphaproteobacteria</taxon>
        <taxon>Hyphomicrobiales</taxon>
        <taxon>Aurantimonadaceae</taxon>
        <taxon>Aurantimonas</taxon>
    </lineage>
</organism>
<dbReference type="AlphaFoldDB" id="Q1YGH3"/>
<evidence type="ECO:0000256" key="1">
    <source>
        <dbReference type="SAM" id="MobiDB-lite"/>
    </source>
</evidence>
<accession>Q1YGH3</accession>
<evidence type="ECO:0000313" key="3">
    <source>
        <dbReference type="Proteomes" id="UP000000321"/>
    </source>
</evidence>
<keyword evidence="3" id="KW-1185">Reference proteome</keyword>
<protein>
    <submittedName>
        <fullName evidence="2">Uncharacterized protein</fullName>
    </submittedName>
</protein>
<feature type="compositionally biased region" description="Gly residues" evidence="1">
    <location>
        <begin position="18"/>
        <end position="30"/>
    </location>
</feature>
<gene>
    <name evidence="2" type="ORF">SI859A1_02853</name>
</gene>
<comment type="caution">
    <text evidence="2">The sequence shown here is derived from an EMBL/GenBank/DDBJ whole genome shotgun (WGS) entry which is preliminary data.</text>
</comment>
<sequence>MPGIAAVTLRRSQQSGGPADGNGSADGAGRGEAAIDAGRERSGGLLALPAATAWRLPCRQTRRDRRTGKADGARRPLTFESGDLFGRKAEACRGIVVGEPHMVQPRTKFVGGHPSYLRLGHFYLTHEDRPESIPLSPFL</sequence>
<feature type="region of interest" description="Disordered" evidence="1">
    <location>
        <begin position="1"/>
        <end position="41"/>
    </location>
</feature>
<proteinExistence type="predicted"/>
<reference evidence="2 3" key="1">
    <citation type="journal article" date="2008" name="Appl. Environ. Microbiol.">
        <title>Genomic insights into Mn(II) oxidation by the marine alphaproteobacterium Aurantimonas sp. strain SI85-9A1.</title>
        <authorList>
            <person name="Dick G.J."/>
            <person name="Podell S."/>
            <person name="Johnson H.A."/>
            <person name="Rivera-Espinoza Y."/>
            <person name="Bernier-Latmani R."/>
            <person name="McCarthy J.K."/>
            <person name="Torpey J.W."/>
            <person name="Clement B.G."/>
            <person name="Gaasterland T."/>
            <person name="Tebo B.M."/>
        </authorList>
    </citation>
    <scope>NUCLEOTIDE SEQUENCE [LARGE SCALE GENOMIC DNA]</scope>
    <source>
        <strain evidence="2 3">SI85-9A1</strain>
    </source>
</reference>
<name>Q1YGH3_AURMS</name>
<dbReference type="HOGENOM" id="CLU_1842850_0_0_5"/>
<dbReference type="EMBL" id="AAPJ01000005">
    <property type="protein sequence ID" value="EAS49252.1"/>
    <property type="molecule type" value="Genomic_DNA"/>
</dbReference>
<feature type="region of interest" description="Disordered" evidence="1">
    <location>
        <begin position="58"/>
        <end position="78"/>
    </location>
</feature>
<dbReference type="BioCyc" id="AURANTIMONAS:SI859A1_02853-MONOMER"/>